<sequence>MALTVKGEMKEHEDESDTSSDESLMEPHTVDSVIKEVGTSKTPISKPIERFLHPSTLLKEINWEEKTLKVLHPKEMSVLKRLYIRLRPKIAMVLSGIAKIHADDFTPLEEYLNSYLKMIDNFNDVQSSYSA</sequence>
<evidence type="ECO:0000313" key="3">
    <source>
        <dbReference type="Proteomes" id="UP000321393"/>
    </source>
</evidence>
<reference evidence="2 3" key="1">
    <citation type="submission" date="2019-08" db="EMBL/GenBank/DDBJ databases">
        <title>Draft genome sequences of two oriental melons (Cucumis melo L. var makuwa).</title>
        <authorList>
            <person name="Kwon S.-Y."/>
        </authorList>
    </citation>
    <scope>NUCLEOTIDE SEQUENCE [LARGE SCALE GENOMIC DNA]</scope>
    <source>
        <strain evidence="3">cv. SW 3</strain>
        <tissue evidence="2">Leaf</tissue>
    </source>
</reference>
<comment type="caution">
    <text evidence="2">The sequence shown here is derived from an EMBL/GenBank/DDBJ whole genome shotgun (WGS) entry which is preliminary data.</text>
</comment>
<evidence type="ECO:0000313" key="2">
    <source>
        <dbReference type="EMBL" id="KAA0065436.1"/>
    </source>
</evidence>
<gene>
    <name evidence="2" type="ORF">E6C27_scaffold17G001150</name>
</gene>
<name>A0A5A7VGI3_CUCMM</name>
<feature type="region of interest" description="Disordered" evidence="1">
    <location>
        <begin position="1"/>
        <end position="38"/>
    </location>
</feature>
<evidence type="ECO:0000256" key="1">
    <source>
        <dbReference type="SAM" id="MobiDB-lite"/>
    </source>
</evidence>
<feature type="compositionally biased region" description="Acidic residues" evidence="1">
    <location>
        <begin position="14"/>
        <end position="24"/>
    </location>
</feature>
<accession>A0A5A7VGI3</accession>
<proteinExistence type="predicted"/>
<dbReference type="Proteomes" id="UP000321393">
    <property type="component" value="Unassembled WGS sequence"/>
</dbReference>
<organism evidence="2 3">
    <name type="scientific">Cucumis melo var. makuwa</name>
    <name type="common">Oriental melon</name>
    <dbReference type="NCBI Taxonomy" id="1194695"/>
    <lineage>
        <taxon>Eukaryota</taxon>
        <taxon>Viridiplantae</taxon>
        <taxon>Streptophyta</taxon>
        <taxon>Embryophyta</taxon>
        <taxon>Tracheophyta</taxon>
        <taxon>Spermatophyta</taxon>
        <taxon>Magnoliopsida</taxon>
        <taxon>eudicotyledons</taxon>
        <taxon>Gunneridae</taxon>
        <taxon>Pentapetalae</taxon>
        <taxon>rosids</taxon>
        <taxon>fabids</taxon>
        <taxon>Cucurbitales</taxon>
        <taxon>Cucurbitaceae</taxon>
        <taxon>Benincaseae</taxon>
        <taxon>Cucumis</taxon>
    </lineage>
</organism>
<dbReference type="AlphaFoldDB" id="A0A5A7VGI3"/>
<protein>
    <submittedName>
        <fullName evidence="2">Uncharacterized protein</fullName>
    </submittedName>
</protein>
<dbReference type="EMBL" id="SSTE01001516">
    <property type="protein sequence ID" value="KAA0065436.1"/>
    <property type="molecule type" value="Genomic_DNA"/>
</dbReference>